<keyword evidence="1" id="KW-0436">Ligase</keyword>
<sequence length="298" mass="33231">MSNSNDAISTPISLNPYGSLIETSKNNPAQIQACYQAHRITRNTQQKGRFLSPDFEGVSVDPILLRLDDPSIEPGFVDTRNSMVFIARPPQKVQALIQECQKKLKEVIPNLWIVPKTALHITALEIAHSRTADEIAALVPQIRAAAQSMVNHALTHRTRLIQPLLCFDASAIALSFLPENDSYTYHHLRRDLFDQARASGVKMHSRYAAPSAHLTVGRFIRAEDLCTSGTLDPEKTRGLVARIEWLNAWLEREFWPAEDGAIRDGGEWAVGEEMGLEWRVGALWYGSGGETLMMGEGF</sequence>
<gene>
    <name evidence="1" type="ORF">B0H17DRAFT_1097647</name>
</gene>
<dbReference type="Proteomes" id="UP001221757">
    <property type="component" value="Unassembled WGS sequence"/>
</dbReference>
<dbReference type="InterPro" id="IPR009097">
    <property type="entry name" value="Cyclic_Pdiesterase"/>
</dbReference>
<keyword evidence="2" id="KW-1185">Reference proteome</keyword>
<protein>
    <submittedName>
        <fullName evidence="1">RNA ligase/cyclic nucleotide phosphodiesterase</fullName>
    </submittedName>
</protein>
<dbReference type="SUPFAM" id="SSF55144">
    <property type="entry name" value="LigT-like"/>
    <property type="match status" value="1"/>
</dbReference>
<name>A0AAD7CQ70_MYCRO</name>
<evidence type="ECO:0000313" key="2">
    <source>
        <dbReference type="Proteomes" id="UP001221757"/>
    </source>
</evidence>
<comment type="caution">
    <text evidence="1">The sequence shown here is derived from an EMBL/GenBank/DDBJ whole genome shotgun (WGS) entry which is preliminary data.</text>
</comment>
<dbReference type="Gene3D" id="3.90.1140.10">
    <property type="entry name" value="Cyclic phosphodiesterase"/>
    <property type="match status" value="1"/>
</dbReference>
<dbReference type="GO" id="GO:0016874">
    <property type="term" value="F:ligase activity"/>
    <property type="evidence" value="ECO:0007669"/>
    <property type="project" value="UniProtKB-KW"/>
</dbReference>
<evidence type="ECO:0000313" key="1">
    <source>
        <dbReference type="EMBL" id="KAJ7657600.1"/>
    </source>
</evidence>
<dbReference type="AlphaFoldDB" id="A0AAD7CQ70"/>
<accession>A0AAD7CQ70</accession>
<dbReference type="EMBL" id="JARKIE010000287">
    <property type="protein sequence ID" value="KAJ7657600.1"/>
    <property type="molecule type" value="Genomic_DNA"/>
</dbReference>
<reference evidence="1" key="1">
    <citation type="submission" date="2023-03" db="EMBL/GenBank/DDBJ databases">
        <title>Massive genome expansion in bonnet fungi (Mycena s.s.) driven by repeated elements and novel gene families across ecological guilds.</title>
        <authorList>
            <consortium name="Lawrence Berkeley National Laboratory"/>
            <person name="Harder C.B."/>
            <person name="Miyauchi S."/>
            <person name="Viragh M."/>
            <person name="Kuo A."/>
            <person name="Thoen E."/>
            <person name="Andreopoulos B."/>
            <person name="Lu D."/>
            <person name="Skrede I."/>
            <person name="Drula E."/>
            <person name="Henrissat B."/>
            <person name="Morin E."/>
            <person name="Kohler A."/>
            <person name="Barry K."/>
            <person name="LaButti K."/>
            <person name="Morin E."/>
            <person name="Salamov A."/>
            <person name="Lipzen A."/>
            <person name="Mereny Z."/>
            <person name="Hegedus B."/>
            <person name="Baldrian P."/>
            <person name="Stursova M."/>
            <person name="Weitz H."/>
            <person name="Taylor A."/>
            <person name="Grigoriev I.V."/>
            <person name="Nagy L.G."/>
            <person name="Martin F."/>
            <person name="Kauserud H."/>
        </authorList>
    </citation>
    <scope>NUCLEOTIDE SEQUENCE</scope>
    <source>
        <strain evidence="1">CBHHK067</strain>
    </source>
</reference>
<proteinExistence type="predicted"/>
<organism evidence="1 2">
    <name type="scientific">Mycena rosella</name>
    <name type="common">Pink bonnet</name>
    <name type="synonym">Agaricus rosellus</name>
    <dbReference type="NCBI Taxonomy" id="1033263"/>
    <lineage>
        <taxon>Eukaryota</taxon>
        <taxon>Fungi</taxon>
        <taxon>Dikarya</taxon>
        <taxon>Basidiomycota</taxon>
        <taxon>Agaricomycotina</taxon>
        <taxon>Agaricomycetes</taxon>
        <taxon>Agaricomycetidae</taxon>
        <taxon>Agaricales</taxon>
        <taxon>Marasmiineae</taxon>
        <taxon>Mycenaceae</taxon>
        <taxon>Mycena</taxon>
    </lineage>
</organism>